<dbReference type="InterPro" id="IPR041802">
    <property type="entry name" value="MPP_YfcE"/>
</dbReference>
<protein>
    <recommendedName>
        <fullName evidence="2">Phosphoesterase</fullName>
        <ecNumber evidence="2">3.1.4.-</ecNumber>
    </recommendedName>
</protein>
<gene>
    <name evidence="4" type="ORF">SAMN05660706_12619</name>
</gene>
<comment type="similarity">
    <text evidence="1 2">Belongs to the metallophosphoesterase superfamily. YfcE family.</text>
</comment>
<dbReference type="RefSeq" id="WP_165608348.1">
    <property type="nucleotide sequence ID" value="NZ_FOYM01000026.1"/>
</dbReference>
<comment type="cofactor">
    <cofactor evidence="2">
        <name>a divalent metal cation</name>
        <dbReference type="ChEBI" id="CHEBI:60240"/>
    </cofactor>
</comment>
<organism evidence="4 5">
    <name type="scientific">Desulfoscipio geothermicus DSM 3669</name>
    <dbReference type="NCBI Taxonomy" id="1121426"/>
    <lineage>
        <taxon>Bacteria</taxon>
        <taxon>Bacillati</taxon>
        <taxon>Bacillota</taxon>
        <taxon>Clostridia</taxon>
        <taxon>Eubacteriales</taxon>
        <taxon>Desulfallaceae</taxon>
        <taxon>Desulfoscipio</taxon>
    </lineage>
</organism>
<dbReference type="Proteomes" id="UP000199584">
    <property type="component" value="Unassembled WGS sequence"/>
</dbReference>
<evidence type="ECO:0000256" key="1">
    <source>
        <dbReference type="ARBA" id="ARBA00008950"/>
    </source>
</evidence>
<dbReference type="Pfam" id="PF12850">
    <property type="entry name" value="Metallophos_2"/>
    <property type="match status" value="1"/>
</dbReference>
<dbReference type="GO" id="GO:0016787">
    <property type="term" value="F:hydrolase activity"/>
    <property type="evidence" value="ECO:0007669"/>
    <property type="project" value="UniProtKB-UniRule"/>
</dbReference>
<evidence type="ECO:0000313" key="5">
    <source>
        <dbReference type="Proteomes" id="UP000199584"/>
    </source>
</evidence>
<reference evidence="5" key="1">
    <citation type="submission" date="2016-10" db="EMBL/GenBank/DDBJ databases">
        <authorList>
            <person name="Varghese N."/>
            <person name="Submissions S."/>
        </authorList>
    </citation>
    <scope>NUCLEOTIDE SEQUENCE [LARGE SCALE GENOMIC DNA]</scope>
    <source>
        <strain evidence="5">DSM 3669</strain>
    </source>
</reference>
<name>A0A1I6E5R7_9FIRM</name>
<dbReference type="GO" id="GO:0046872">
    <property type="term" value="F:metal ion binding"/>
    <property type="evidence" value="ECO:0007669"/>
    <property type="project" value="UniProtKB-KW"/>
</dbReference>
<dbReference type="EMBL" id="FOYM01000026">
    <property type="protein sequence ID" value="SFR12848.1"/>
    <property type="molecule type" value="Genomic_DNA"/>
</dbReference>
<dbReference type="Gene3D" id="3.60.21.10">
    <property type="match status" value="1"/>
</dbReference>
<evidence type="ECO:0000259" key="3">
    <source>
        <dbReference type="Pfam" id="PF12850"/>
    </source>
</evidence>
<keyword evidence="5" id="KW-1185">Reference proteome</keyword>
<accession>A0A1I6E5R7</accession>
<dbReference type="NCBIfam" id="TIGR00040">
    <property type="entry name" value="yfcE"/>
    <property type="match status" value="1"/>
</dbReference>
<sequence>MRIGVLSDTHGSINIAIQAINKMGPIDALIHAGDFYSDALHISKNFNVPLYAVLGNCDAGFSGVEELLINLEGCKIYITHGHLFRAKSTLQLLYYKAQETSAGVVVFGHTHVPVNIRENGILLFNPGSTTRPQGGSKAGYGILSIDKNNITGELCTLD</sequence>
<dbReference type="InterPro" id="IPR024654">
    <property type="entry name" value="Calcineurin-like_PHP_lpxH"/>
</dbReference>
<keyword evidence="2" id="KW-0479">Metal-binding</keyword>
<dbReference type="CDD" id="cd00841">
    <property type="entry name" value="MPP_YfcE"/>
    <property type="match status" value="1"/>
</dbReference>
<evidence type="ECO:0000256" key="2">
    <source>
        <dbReference type="RuleBase" id="RU362039"/>
    </source>
</evidence>
<proteinExistence type="inferred from homology"/>
<dbReference type="InterPro" id="IPR000979">
    <property type="entry name" value="Phosphodiesterase_MJ0936/Vps29"/>
</dbReference>
<dbReference type="AlphaFoldDB" id="A0A1I6E5R7"/>
<dbReference type="SUPFAM" id="SSF56300">
    <property type="entry name" value="Metallo-dependent phosphatases"/>
    <property type="match status" value="1"/>
</dbReference>
<dbReference type="InterPro" id="IPR029052">
    <property type="entry name" value="Metallo-depent_PP-like"/>
</dbReference>
<feature type="domain" description="Calcineurin-like phosphoesterase" evidence="3">
    <location>
        <begin position="1"/>
        <end position="147"/>
    </location>
</feature>
<dbReference type="EC" id="3.1.4.-" evidence="2"/>
<evidence type="ECO:0000313" key="4">
    <source>
        <dbReference type="EMBL" id="SFR12848.1"/>
    </source>
</evidence>
<dbReference type="STRING" id="39060.SAMN05660706_12619"/>
<dbReference type="PANTHER" id="PTHR11124">
    <property type="entry name" value="VACUOLAR SORTING PROTEIN VPS29"/>
    <property type="match status" value="1"/>
</dbReference>